<reference evidence="1 2" key="1">
    <citation type="journal article" date="2016" name="Front. Microbiol.">
        <title>Comparative Genomic Analysis Reveals a Diverse Repertoire of Genes Involved in Prokaryote-Eukaryote Interactions within the Pseudovibrio Genus.</title>
        <authorList>
            <person name="Romano S."/>
            <person name="Fernandez-Guerra A."/>
            <person name="Reen F.J."/>
            <person name="Glockner F.O."/>
            <person name="Crowley S.P."/>
            <person name="O'Sullivan O."/>
            <person name="Cotter P.D."/>
            <person name="Adams C."/>
            <person name="Dobson A.D."/>
            <person name="O'Gara F."/>
        </authorList>
    </citation>
    <scope>NUCLEOTIDE SEQUENCE [LARGE SCALE GENOMIC DNA]</scope>
    <source>
        <strain evidence="1 2">Ad2</strain>
    </source>
</reference>
<dbReference type="STRING" id="989403.SAMN05421798_1902"/>
<dbReference type="Proteomes" id="UP000076577">
    <property type="component" value="Unassembled WGS sequence"/>
</dbReference>
<name>A0A165V929_9HYPH</name>
<dbReference type="EMBL" id="LMCB01000092">
    <property type="protein sequence ID" value="KZL13845.1"/>
    <property type="molecule type" value="Genomic_DNA"/>
</dbReference>
<proteinExistence type="predicted"/>
<evidence type="ECO:0000313" key="2">
    <source>
        <dbReference type="Proteomes" id="UP000076577"/>
    </source>
</evidence>
<comment type="caution">
    <text evidence="1">The sequence shown here is derived from an EMBL/GenBank/DDBJ whole genome shotgun (WGS) entry which is preliminary data.</text>
</comment>
<keyword evidence="2" id="KW-1185">Reference proteome</keyword>
<dbReference type="AlphaFoldDB" id="A0A165V929"/>
<protein>
    <submittedName>
        <fullName evidence="1">Uncharacterized protein</fullName>
    </submittedName>
</protein>
<evidence type="ECO:0000313" key="1">
    <source>
        <dbReference type="EMBL" id="KZL13845.1"/>
    </source>
</evidence>
<sequence length="37" mass="3980">MHSVGAARLVERVIELGNSVIADTVQFAEEHMDLAVA</sequence>
<gene>
    <name evidence="1" type="ORF">PsAD2_03765</name>
</gene>
<dbReference type="PATRIC" id="fig|989403.3.peg.4099"/>
<accession>A0A165V929</accession>
<organism evidence="1 2">
    <name type="scientific">Pseudovibrio axinellae</name>
    <dbReference type="NCBI Taxonomy" id="989403"/>
    <lineage>
        <taxon>Bacteria</taxon>
        <taxon>Pseudomonadati</taxon>
        <taxon>Pseudomonadota</taxon>
        <taxon>Alphaproteobacteria</taxon>
        <taxon>Hyphomicrobiales</taxon>
        <taxon>Stappiaceae</taxon>
        <taxon>Pseudovibrio</taxon>
    </lineage>
</organism>